<keyword evidence="4" id="KW-1185">Reference proteome</keyword>
<dbReference type="RefSeq" id="WP_047809569.1">
    <property type="nucleotide sequence ID" value="NZ_LDZY01000005.1"/>
</dbReference>
<dbReference type="Gene3D" id="3.30.1490.300">
    <property type="match status" value="1"/>
</dbReference>
<keyword evidence="2" id="KW-0812">Transmembrane</keyword>
<proteinExistence type="predicted"/>
<protein>
    <recommendedName>
        <fullName evidence="5">Competence protein A</fullName>
    </recommendedName>
</protein>
<dbReference type="EMBL" id="LDZY01000005">
    <property type="protein sequence ID" value="KLU66278.1"/>
    <property type="molecule type" value="Genomic_DNA"/>
</dbReference>
<keyword evidence="2" id="KW-0472">Membrane</keyword>
<dbReference type="Proteomes" id="UP000036356">
    <property type="component" value="Unassembled WGS sequence"/>
</dbReference>
<dbReference type="STRING" id="476652.DEAC_c16770"/>
<reference evidence="3 4" key="1">
    <citation type="submission" date="2015-06" db="EMBL/GenBank/DDBJ databases">
        <title>Draft genome of the moderately acidophilic sulfate reducer Candidatus Desulfosporosinus acididurans strain M1.</title>
        <authorList>
            <person name="Poehlein A."/>
            <person name="Petzsch P."/>
            <person name="Johnson B.D."/>
            <person name="Schloemann M."/>
            <person name="Daniel R."/>
            <person name="Muehling M."/>
        </authorList>
    </citation>
    <scope>NUCLEOTIDE SEQUENCE [LARGE SCALE GENOMIC DNA]</scope>
    <source>
        <strain evidence="3 4">M1</strain>
    </source>
</reference>
<keyword evidence="2" id="KW-1133">Transmembrane helix</keyword>
<comment type="caution">
    <text evidence="3">The sequence shown here is derived from an EMBL/GenBank/DDBJ whole genome shotgun (WGS) entry which is preliminary data.</text>
</comment>
<evidence type="ECO:0000256" key="1">
    <source>
        <dbReference type="SAM" id="Coils"/>
    </source>
</evidence>
<sequence>MRKKLVVFEITDSELRVFKASLPLISKLKQSHSSAAVKFDRIQITGVIEQGIVRDKDALLDCLMDYQRESPCDGHLAFLAMPMQTGFVRSYKLPWLARSYRDSAIALLVAEEVPSSADLLYDYVILGEEKHKSLTILLGASRREVLEQYAAIFKQAGLRVSGINFSWAVIGQGLELNPDEDTLYVREETDGFHFALFRGLIPERVRTLFVQETNVALGDAEICSQDIRGYSKEWENEIQSFLLYLKAQNPDLSLKCLLWSGGLSLESLVKRVTLPDHITVAQAEFKSVPDTWLWVLGENRGLAEAAMAYGLVLLKKSASLNLWRQPSKAGKMRKRYQIIGAALLSFLLLGNGSWVFLRQETSALKNEVQQLLHQGAELETQLRQQKDLTRSWKMTQARSEKVADILWQVQNLLDSQLTIKKLVYRQGTLSLTGSAGDVKSIQALIQGLRKLGWYRPVLTGYSSTSSEQIEFSISAKRKDVNN</sequence>
<organism evidence="3 4">
    <name type="scientific">Desulfosporosinus acididurans</name>
    <dbReference type="NCBI Taxonomy" id="476652"/>
    <lineage>
        <taxon>Bacteria</taxon>
        <taxon>Bacillati</taxon>
        <taxon>Bacillota</taxon>
        <taxon>Clostridia</taxon>
        <taxon>Eubacteriales</taxon>
        <taxon>Desulfitobacteriaceae</taxon>
        <taxon>Desulfosporosinus</taxon>
    </lineage>
</organism>
<dbReference type="AlphaFoldDB" id="A0A0J1FTF7"/>
<gene>
    <name evidence="3" type="ORF">DEAC_c16770</name>
</gene>
<feature type="coiled-coil region" evidence="1">
    <location>
        <begin position="361"/>
        <end position="388"/>
    </location>
</feature>
<evidence type="ECO:0000313" key="3">
    <source>
        <dbReference type="EMBL" id="KLU66278.1"/>
    </source>
</evidence>
<accession>A0A0J1FTF7</accession>
<dbReference type="Gene3D" id="3.30.420.40">
    <property type="match status" value="1"/>
</dbReference>
<evidence type="ECO:0000313" key="4">
    <source>
        <dbReference type="Proteomes" id="UP000036356"/>
    </source>
</evidence>
<dbReference type="PATRIC" id="fig|476652.3.peg.1732"/>
<keyword evidence="1" id="KW-0175">Coiled coil</keyword>
<feature type="transmembrane region" description="Helical" evidence="2">
    <location>
        <begin position="338"/>
        <end position="357"/>
    </location>
</feature>
<name>A0A0J1FTF7_9FIRM</name>
<evidence type="ECO:0008006" key="5">
    <source>
        <dbReference type="Google" id="ProtNLM"/>
    </source>
</evidence>
<evidence type="ECO:0000256" key="2">
    <source>
        <dbReference type="SAM" id="Phobius"/>
    </source>
</evidence>